<dbReference type="InterPro" id="IPR005517">
    <property type="entry name" value="Transl_elong_EFG/EF2_IV"/>
</dbReference>
<dbReference type="CDD" id="cd03713">
    <property type="entry name" value="EFG_mtEFG_C"/>
    <property type="match status" value="1"/>
</dbReference>
<dbReference type="SUPFAM" id="SSF54211">
    <property type="entry name" value="Ribosomal protein S5 domain 2-like"/>
    <property type="match status" value="1"/>
</dbReference>
<dbReference type="SUPFAM" id="SSF54980">
    <property type="entry name" value="EF-G C-terminal domain-like"/>
    <property type="match status" value="2"/>
</dbReference>
<dbReference type="InterPro" id="IPR035647">
    <property type="entry name" value="EFG_III/V"/>
</dbReference>
<dbReference type="InterPro" id="IPR005225">
    <property type="entry name" value="Small_GTP-bd"/>
</dbReference>
<keyword evidence="6" id="KW-0342">GTP-binding</keyword>
<dbReference type="SUPFAM" id="SSF50447">
    <property type="entry name" value="Translation proteins"/>
    <property type="match status" value="1"/>
</dbReference>
<comment type="similarity">
    <text evidence="1">Belongs to the TRAFAC class translation factor GTPase superfamily. Classic translation factor GTPase family. EF-G/EF-2 subfamily.</text>
</comment>
<dbReference type="InterPro" id="IPR009000">
    <property type="entry name" value="Transl_B-barrel_sf"/>
</dbReference>
<dbReference type="NCBIfam" id="NF009381">
    <property type="entry name" value="PRK12740.1-5"/>
    <property type="match status" value="1"/>
</dbReference>
<dbReference type="InterPro" id="IPR047872">
    <property type="entry name" value="EFG_IV"/>
</dbReference>
<dbReference type="Gene3D" id="3.40.50.300">
    <property type="entry name" value="P-loop containing nucleotide triphosphate hydrolases"/>
    <property type="match status" value="1"/>
</dbReference>
<dbReference type="GO" id="GO:0032790">
    <property type="term" value="P:ribosome disassembly"/>
    <property type="evidence" value="ECO:0007669"/>
    <property type="project" value="TreeGrafter"/>
</dbReference>
<dbReference type="SMART" id="SM00838">
    <property type="entry name" value="EFG_C"/>
    <property type="match status" value="1"/>
</dbReference>
<name>A0A2N5CMA8_9CAUL</name>
<evidence type="ECO:0000259" key="9">
    <source>
        <dbReference type="PROSITE" id="PS51722"/>
    </source>
</evidence>
<evidence type="ECO:0000256" key="2">
    <source>
        <dbReference type="ARBA" id="ARBA00017872"/>
    </source>
</evidence>
<evidence type="ECO:0000256" key="4">
    <source>
        <dbReference type="ARBA" id="ARBA00022768"/>
    </source>
</evidence>
<dbReference type="InterPro" id="IPR053905">
    <property type="entry name" value="EF-G-like_DII"/>
</dbReference>
<evidence type="ECO:0000256" key="1">
    <source>
        <dbReference type="ARBA" id="ARBA00005870"/>
    </source>
</evidence>
<dbReference type="Pfam" id="PF00679">
    <property type="entry name" value="EFG_C"/>
    <property type="match status" value="1"/>
</dbReference>
<dbReference type="CDD" id="cd04088">
    <property type="entry name" value="EFG_mtEFG_II"/>
    <property type="match status" value="1"/>
</dbReference>
<evidence type="ECO:0000256" key="6">
    <source>
        <dbReference type="ARBA" id="ARBA00023134"/>
    </source>
</evidence>
<dbReference type="Proteomes" id="UP000234483">
    <property type="component" value="Unassembled WGS sequence"/>
</dbReference>
<evidence type="ECO:0000256" key="8">
    <source>
        <dbReference type="NCBIfam" id="TIGR00484"/>
    </source>
</evidence>
<reference evidence="11 12" key="1">
    <citation type="submission" date="2017-12" db="EMBL/GenBank/DDBJ databases">
        <title>The genome sequence of Caulobacter flavus CGMCC1 15093.</title>
        <authorList>
            <person name="Gao J."/>
            <person name="Mao X."/>
            <person name="Sun J."/>
        </authorList>
    </citation>
    <scope>NUCLEOTIDE SEQUENCE [LARGE SCALE GENOMIC DNA]</scope>
    <source>
        <strain evidence="11 12">CGMCC1 15093</strain>
    </source>
</reference>
<dbReference type="PANTHER" id="PTHR43261:SF1">
    <property type="entry name" value="RIBOSOME-RELEASING FACTOR 2, MITOCHONDRIAL"/>
    <property type="match status" value="1"/>
</dbReference>
<dbReference type="InterPro" id="IPR020568">
    <property type="entry name" value="Ribosomal_Su5_D2-typ_SF"/>
</dbReference>
<dbReference type="InterPro" id="IPR041095">
    <property type="entry name" value="EFG_II"/>
</dbReference>
<keyword evidence="13" id="KW-1185">Reference proteome</keyword>
<dbReference type="InterPro" id="IPR004540">
    <property type="entry name" value="Transl_elong_EFG/EF2"/>
</dbReference>
<dbReference type="InterPro" id="IPR027417">
    <property type="entry name" value="P-loop_NTPase"/>
</dbReference>
<evidence type="ECO:0000256" key="7">
    <source>
        <dbReference type="ARBA" id="ARBA00024731"/>
    </source>
</evidence>
<dbReference type="GO" id="GO:0003746">
    <property type="term" value="F:translation elongation factor activity"/>
    <property type="evidence" value="ECO:0007669"/>
    <property type="project" value="UniProtKB-UniRule"/>
</dbReference>
<dbReference type="PRINTS" id="PR00315">
    <property type="entry name" value="ELONGATNFCT"/>
</dbReference>
<dbReference type="Pfam" id="PF03764">
    <property type="entry name" value="EFG_IV"/>
    <property type="match status" value="1"/>
</dbReference>
<dbReference type="SMART" id="SM00889">
    <property type="entry name" value="EFG_IV"/>
    <property type="match status" value="1"/>
</dbReference>
<dbReference type="CDD" id="cd01434">
    <property type="entry name" value="EFG_mtEFG1_IV"/>
    <property type="match status" value="1"/>
</dbReference>
<dbReference type="GO" id="GO:0005525">
    <property type="term" value="F:GTP binding"/>
    <property type="evidence" value="ECO:0007669"/>
    <property type="project" value="UniProtKB-UniRule"/>
</dbReference>
<dbReference type="PANTHER" id="PTHR43261">
    <property type="entry name" value="TRANSLATION ELONGATION FACTOR G-RELATED"/>
    <property type="match status" value="1"/>
</dbReference>
<keyword evidence="4 11" id="KW-0251">Elongation factor</keyword>
<dbReference type="Gene3D" id="3.30.70.870">
    <property type="entry name" value="Elongation Factor G (Translational Gtpase), domain 3"/>
    <property type="match status" value="1"/>
</dbReference>
<dbReference type="AlphaFoldDB" id="A0A2N5CMA8"/>
<dbReference type="EMBL" id="CP026100">
    <property type="protein sequence ID" value="AYV49653.1"/>
    <property type="molecule type" value="Genomic_DNA"/>
</dbReference>
<evidence type="ECO:0000313" key="13">
    <source>
        <dbReference type="Proteomes" id="UP000281192"/>
    </source>
</evidence>
<dbReference type="FunFam" id="2.40.30.10:FF:000006">
    <property type="entry name" value="Elongation factor G"/>
    <property type="match status" value="1"/>
</dbReference>
<dbReference type="OrthoDB" id="9802948at2"/>
<evidence type="ECO:0000313" key="10">
    <source>
        <dbReference type="EMBL" id="AYV49653.1"/>
    </source>
</evidence>
<dbReference type="Gene3D" id="3.30.70.240">
    <property type="match status" value="1"/>
</dbReference>
<evidence type="ECO:0000313" key="12">
    <source>
        <dbReference type="Proteomes" id="UP000234483"/>
    </source>
</evidence>
<dbReference type="Gene3D" id="2.40.30.10">
    <property type="entry name" value="Translation factors"/>
    <property type="match status" value="1"/>
</dbReference>
<dbReference type="GO" id="GO:0003924">
    <property type="term" value="F:GTPase activity"/>
    <property type="evidence" value="ECO:0007669"/>
    <property type="project" value="InterPro"/>
</dbReference>
<dbReference type="PROSITE" id="PS51722">
    <property type="entry name" value="G_TR_2"/>
    <property type="match status" value="1"/>
</dbReference>
<organism evidence="11 12">
    <name type="scientific">Caulobacter flavus</name>
    <dbReference type="NCBI Taxonomy" id="1679497"/>
    <lineage>
        <taxon>Bacteria</taxon>
        <taxon>Pseudomonadati</taxon>
        <taxon>Pseudomonadota</taxon>
        <taxon>Alphaproteobacteria</taxon>
        <taxon>Caulobacterales</taxon>
        <taxon>Caulobacteraceae</taxon>
        <taxon>Caulobacter</taxon>
    </lineage>
</organism>
<gene>
    <name evidence="11" type="primary">fusA</name>
    <name evidence="10" type="ORF">C1707_19045</name>
    <name evidence="11" type="ORF">CFHF_23510</name>
</gene>
<keyword evidence="3" id="KW-0547">Nucleotide-binding</keyword>
<proteinExistence type="inferred from homology"/>
<keyword evidence="5" id="KW-0648">Protein biosynthesis</keyword>
<dbReference type="InterPro" id="IPR014721">
    <property type="entry name" value="Ribsml_uS5_D2-typ_fold_subgr"/>
</dbReference>
<dbReference type="InterPro" id="IPR035649">
    <property type="entry name" value="EFG_V"/>
</dbReference>
<dbReference type="InterPro" id="IPR000795">
    <property type="entry name" value="T_Tr_GTP-bd_dom"/>
</dbReference>
<feature type="domain" description="Tr-type G" evidence="9">
    <location>
        <begin position="51"/>
        <end position="323"/>
    </location>
</feature>
<dbReference type="Proteomes" id="UP000281192">
    <property type="component" value="Chromosome"/>
</dbReference>
<dbReference type="EMBL" id="PJRQ01000048">
    <property type="protein sequence ID" value="PLR07025.1"/>
    <property type="molecule type" value="Genomic_DNA"/>
</dbReference>
<dbReference type="Pfam" id="PF14492">
    <property type="entry name" value="EFG_III"/>
    <property type="match status" value="1"/>
</dbReference>
<sequence length="727" mass="76830">MADAAGFLLARTVGVVDGAGPGTRQAPWAEDLTSAPAAAAVPASALPYRIEDYRNFGVIAHDQAGKATMAERILSCVGKTKNTADLQGGFATMAWDEPSQDSAASVAPAATAAIWNGKRFNVIDAPAPDDFALELPRSLRVLDGAVIVLDGAAGVEPQIETAWRLADEVPRIVFVDGMDRADADFDRSVASIGDRLGVRAVPIQLPLGSGAGLKGVVDLLRMKAVVWDDDSGAAGRDQEIPTNLLNEALAARAHLVESLIEHDREAVVAFRSGRPPSVETLKRSLRQGVLAGALHPVLCGSAAKGKGVQPILDAVADYLPSPADAPPARGVDFKTGEAVTRIPSDAEPLSAWAFRVAHDPLVGSLTFCRIYSGKLQEGMNLLNATRDKRERVARILLMHADTREDVKQAGAGDVVALAGLKETCTGDTLCDPLTSPVILQPMDCPPPVIEIPVEPRSLTGQEALRGALRGLVADDPSLIVSLDPSGRTILKGASERQLEAKLDILKRDYGIVARVGAPRAAYLETITRPATIDYTHKKQTGGAAQFARVTIAFEPGKSGSGFVFESAIAGEAVPKAFIPGVQKGLEAARASGLLAGFPVVDFKATLVGGGHHDVDSTFLAFEIATRTAFQELRGKGEPRLLEPIMKVEVVTPEEHLGQILGDLSGRRGAIQDIDRRGRAATVTALVPLARLFGYAQDLRSLSHGLAQFTMVHDRYAPAPDTAATFRS</sequence>
<dbReference type="GO" id="GO:0097216">
    <property type="term" value="F:guanosine tetraphosphate binding"/>
    <property type="evidence" value="ECO:0007669"/>
    <property type="project" value="UniProtKB-ARBA"/>
</dbReference>
<evidence type="ECO:0000313" key="11">
    <source>
        <dbReference type="EMBL" id="PLR07025.1"/>
    </source>
</evidence>
<protein>
    <recommendedName>
        <fullName evidence="2 8">Elongation factor G</fullName>
    </recommendedName>
</protein>
<dbReference type="NCBIfam" id="TIGR00231">
    <property type="entry name" value="small_GTP"/>
    <property type="match status" value="1"/>
</dbReference>
<dbReference type="InterPro" id="IPR000640">
    <property type="entry name" value="EFG_V-like"/>
</dbReference>
<dbReference type="Pfam" id="PF22042">
    <property type="entry name" value="EF-G_D2"/>
    <property type="match status" value="1"/>
</dbReference>
<dbReference type="Pfam" id="PF00009">
    <property type="entry name" value="GTP_EFTU"/>
    <property type="match status" value="1"/>
</dbReference>
<dbReference type="NCBIfam" id="TIGR00484">
    <property type="entry name" value="EF-G"/>
    <property type="match status" value="1"/>
</dbReference>
<evidence type="ECO:0000256" key="3">
    <source>
        <dbReference type="ARBA" id="ARBA00022741"/>
    </source>
</evidence>
<comment type="function">
    <text evidence="7">Catalyzes the GTP-dependent ribosomal translocation step during translation elongation. During this step, the ribosome changes from the pre-translocational (PRE) to the post-translocational (POST) state as the newly formed A-site-bound peptidyl-tRNA and P-site-bound deacylated tRNA move to the P and E sites, respectively. Catalyzes the coordinated movement of the two tRNA molecules, the mRNA and conformational changes in the ribosome.</text>
</comment>
<evidence type="ECO:0000256" key="5">
    <source>
        <dbReference type="ARBA" id="ARBA00022917"/>
    </source>
</evidence>
<dbReference type="FunFam" id="3.30.70.240:FF:000001">
    <property type="entry name" value="Elongation factor G"/>
    <property type="match status" value="1"/>
</dbReference>
<dbReference type="Gene3D" id="3.30.230.10">
    <property type="match status" value="1"/>
</dbReference>
<accession>A0A2N5CMA8</accession>
<dbReference type="SUPFAM" id="SSF52540">
    <property type="entry name" value="P-loop containing nucleoside triphosphate hydrolases"/>
    <property type="match status" value="1"/>
</dbReference>
<reference evidence="10 13" key="2">
    <citation type="submission" date="2018-01" db="EMBL/GenBank/DDBJ databases">
        <title>Complete genome sequence of Caulobacter flavus RHGG3.</title>
        <authorList>
            <person name="Yang E."/>
        </authorList>
    </citation>
    <scope>NUCLEOTIDE SEQUENCE [LARGE SCALE GENOMIC DNA]</scope>
    <source>
        <strain evidence="10 13">RHGG3</strain>
    </source>
</reference>
<dbReference type="KEGG" id="cfh:C1707_19045"/>